<dbReference type="KEGG" id="tmb:Thimo_0163"/>
<dbReference type="PANTHER" id="PTHR35893:SF3">
    <property type="entry name" value="INNER MEMBRANE PROTEIN"/>
    <property type="match status" value="1"/>
</dbReference>
<dbReference type="RefSeq" id="WP_015279188.1">
    <property type="nucleotide sequence ID" value="NC_019940.1"/>
</dbReference>
<evidence type="ECO:0008006" key="4">
    <source>
        <dbReference type="Google" id="ProtNLM"/>
    </source>
</evidence>
<keyword evidence="3" id="KW-1185">Reference proteome</keyword>
<dbReference type="GO" id="GO:0043022">
    <property type="term" value="F:ribosome binding"/>
    <property type="evidence" value="ECO:0007669"/>
    <property type="project" value="InterPro"/>
</dbReference>
<feature type="region of interest" description="Disordered" evidence="1">
    <location>
        <begin position="41"/>
        <end position="69"/>
    </location>
</feature>
<dbReference type="PANTHER" id="PTHR35893">
    <property type="entry name" value="INNER MEMBRANE PROTEIN-RELATED"/>
    <property type="match status" value="1"/>
</dbReference>
<evidence type="ECO:0000256" key="1">
    <source>
        <dbReference type="SAM" id="MobiDB-lite"/>
    </source>
</evidence>
<organism evidence="2 3">
    <name type="scientific">Thioflavicoccus mobilis 8321</name>
    <dbReference type="NCBI Taxonomy" id="765912"/>
    <lineage>
        <taxon>Bacteria</taxon>
        <taxon>Pseudomonadati</taxon>
        <taxon>Pseudomonadota</taxon>
        <taxon>Gammaproteobacteria</taxon>
        <taxon>Chromatiales</taxon>
        <taxon>Chromatiaceae</taxon>
        <taxon>Thioflavicoccus</taxon>
    </lineage>
</organism>
<dbReference type="eggNOG" id="COG4575">
    <property type="taxonomic scope" value="Bacteria"/>
</dbReference>
<accession>L0GQM7</accession>
<evidence type="ECO:0000313" key="3">
    <source>
        <dbReference type="Proteomes" id="UP000010816"/>
    </source>
</evidence>
<dbReference type="SUPFAM" id="SSF58113">
    <property type="entry name" value="Apolipoprotein A-I"/>
    <property type="match status" value="1"/>
</dbReference>
<dbReference type="InterPro" id="IPR010279">
    <property type="entry name" value="YqjD/ElaB"/>
</dbReference>
<reference evidence="2 3" key="1">
    <citation type="submission" date="2011-09" db="EMBL/GenBank/DDBJ databases">
        <title>Complete sequence of chromosome of Thioflavicoccus mobilis 8321.</title>
        <authorList>
            <consortium name="US DOE Joint Genome Institute"/>
            <person name="Lucas S."/>
            <person name="Han J."/>
            <person name="Lapidus A."/>
            <person name="Cheng J.-F."/>
            <person name="Goodwin L."/>
            <person name="Pitluck S."/>
            <person name="Peters L."/>
            <person name="Ovchinnikova G."/>
            <person name="Lu M."/>
            <person name="Detter J.C."/>
            <person name="Han C."/>
            <person name="Tapia R."/>
            <person name="Land M."/>
            <person name="Hauser L."/>
            <person name="Kyrpides N."/>
            <person name="Ivanova N."/>
            <person name="Pagani I."/>
            <person name="Vogl K."/>
            <person name="Liu Z."/>
            <person name="Imhoff J."/>
            <person name="Thiel V."/>
            <person name="Frigaard N.-U."/>
            <person name="Bryant D."/>
            <person name="Woyke T."/>
        </authorList>
    </citation>
    <scope>NUCLEOTIDE SEQUENCE [LARGE SCALE GENOMIC DNA]</scope>
    <source>
        <strain evidence="2 3">8321</strain>
    </source>
</reference>
<dbReference type="HOGENOM" id="CLU_2208842_0_0_6"/>
<evidence type="ECO:0000313" key="2">
    <source>
        <dbReference type="EMBL" id="AGA89038.1"/>
    </source>
</evidence>
<gene>
    <name evidence="2" type="ORF">Thimo_0163</name>
</gene>
<sequence>MAEKDMNAEIRKLQDDFSTLRGDVSEMMTLLREMGAERVEEAKESANDSLQASRERLRRQAASLRTRGRETVDDLEDTIEGNPLGSVALAFGIGFVVAKLLDLGGRR</sequence>
<protein>
    <recommendedName>
        <fullName evidence="4">DUF883 domain-containing protein</fullName>
    </recommendedName>
</protein>
<dbReference type="STRING" id="765912.Thimo_0163"/>
<dbReference type="Proteomes" id="UP000010816">
    <property type="component" value="Chromosome"/>
</dbReference>
<name>L0GQM7_9GAMM</name>
<dbReference type="Gene3D" id="1.20.120.20">
    <property type="entry name" value="Apolipoprotein"/>
    <property type="match status" value="1"/>
</dbReference>
<dbReference type="EMBL" id="CP003051">
    <property type="protein sequence ID" value="AGA89038.1"/>
    <property type="molecule type" value="Genomic_DNA"/>
</dbReference>
<proteinExistence type="predicted"/>
<dbReference type="AlphaFoldDB" id="L0GQM7"/>
<dbReference type="OrthoDB" id="8548296at2"/>